<dbReference type="InterPro" id="IPR041164">
    <property type="entry name" value="LDcluster4"/>
</dbReference>
<dbReference type="PANTHER" id="PTHR43393:SF3">
    <property type="entry name" value="LYSINE DECARBOXYLASE-LIKE PROTEIN"/>
    <property type="match status" value="1"/>
</dbReference>
<organism evidence="1 2">
    <name type="scientific">Micromonospora pattaloongensis</name>
    <dbReference type="NCBI Taxonomy" id="405436"/>
    <lineage>
        <taxon>Bacteria</taxon>
        <taxon>Bacillati</taxon>
        <taxon>Actinomycetota</taxon>
        <taxon>Actinomycetes</taxon>
        <taxon>Micromonosporales</taxon>
        <taxon>Micromonosporaceae</taxon>
        <taxon>Micromonospora</taxon>
    </lineage>
</organism>
<dbReference type="GO" id="GO:0005829">
    <property type="term" value="C:cytosol"/>
    <property type="evidence" value="ECO:0007669"/>
    <property type="project" value="TreeGrafter"/>
</dbReference>
<name>A0A1H3I5W9_9ACTN</name>
<dbReference type="SUPFAM" id="SSF102405">
    <property type="entry name" value="MCP/YpsA-like"/>
    <property type="match status" value="1"/>
</dbReference>
<dbReference type="Gene3D" id="3.40.50.450">
    <property type="match status" value="1"/>
</dbReference>
<dbReference type="Pfam" id="PF18306">
    <property type="entry name" value="LDcluster4"/>
    <property type="match status" value="1"/>
</dbReference>
<evidence type="ECO:0000313" key="1">
    <source>
        <dbReference type="EMBL" id="SDY23032.1"/>
    </source>
</evidence>
<keyword evidence="2" id="KW-1185">Reference proteome</keyword>
<protein>
    <submittedName>
        <fullName evidence="1">Predicted Rossmann fold nucleotide-binding protein</fullName>
    </submittedName>
</protein>
<proteinExistence type="predicted"/>
<gene>
    <name evidence="1" type="ORF">SAMN05444365_1011135</name>
</gene>
<dbReference type="EMBL" id="FNPH01000001">
    <property type="protein sequence ID" value="SDY23032.1"/>
    <property type="molecule type" value="Genomic_DNA"/>
</dbReference>
<dbReference type="AlphaFoldDB" id="A0A1H3I5W9"/>
<dbReference type="STRING" id="405436.SAMN05444365_1011135"/>
<accession>A0A1H3I5W9</accession>
<dbReference type="PANTHER" id="PTHR43393">
    <property type="entry name" value="CYTOKININ RIBOSIDE 5'-MONOPHOSPHATE PHOSPHORIBOHYDROLASE"/>
    <property type="match status" value="1"/>
</dbReference>
<reference evidence="2" key="1">
    <citation type="submission" date="2016-10" db="EMBL/GenBank/DDBJ databases">
        <authorList>
            <person name="Varghese N."/>
            <person name="Submissions S."/>
        </authorList>
    </citation>
    <scope>NUCLEOTIDE SEQUENCE [LARGE SCALE GENOMIC DNA]</scope>
    <source>
        <strain evidence="2">DSM 45245</strain>
    </source>
</reference>
<evidence type="ECO:0000313" key="2">
    <source>
        <dbReference type="Proteomes" id="UP000242415"/>
    </source>
</evidence>
<dbReference type="InterPro" id="IPR052341">
    <property type="entry name" value="LOG_family_nucleotidases"/>
</dbReference>
<dbReference type="Proteomes" id="UP000242415">
    <property type="component" value="Unassembled WGS sequence"/>
</dbReference>
<dbReference type="RefSeq" id="WP_175543501.1">
    <property type="nucleotide sequence ID" value="NZ_FNPH01000001.1"/>
</dbReference>
<sequence length="421" mass="44784">MPTPPPADLFEPHDTTPHEVESRAEFDRHLRTGTLAGLTVQGLPLDVDPVPDLSAVDVTDTFFLGCRFSSTEAEAELVRRGAHVVPAFTALPYPTHPPRLYTAEDLTAGFETGGFATMYDAVVYEHFRAHGGALPEVREALAQRMHDHAIDNALADVTDAWLARHGAASVVGVMGGHAVARGTAAYRLAATLGWELARAGRLVVTGGGPGVMEAANLGAYLATRSADDLTLAIDLLATAPNFADHDPYTAAALEVRARFGPAPEATDAPDGWARRGGLAIPTWLYGHEPANLFAGRIAKYFSNAIREDTILRLARGGIVFAAGRAGTVQEVFQAATKTFYGTDGASGAYVFLDRAFWTQTLPIETLLRPLLALSPFGDLSRSIHLTDDVHEAVRLLIGEPAVAVAPVPRTSDEPIEEIAGG</sequence>